<name>A0ABQ8PGP2_9FUNG</name>
<proteinExistence type="predicted"/>
<keyword evidence="3" id="KW-1185">Reference proteome</keyword>
<dbReference type="Proteomes" id="UP001151295">
    <property type="component" value="Unassembled WGS sequence"/>
</dbReference>
<evidence type="ECO:0000313" key="2">
    <source>
        <dbReference type="EMBL" id="KAJ1988901.1"/>
    </source>
</evidence>
<feature type="compositionally biased region" description="Polar residues" evidence="1">
    <location>
        <begin position="20"/>
        <end position="32"/>
    </location>
</feature>
<gene>
    <name evidence="2" type="ORF">EDC05_004996</name>
</gene>
<comment type="caution">
    <text evidence="2">The sequence shown here is derived from an EMBL/GenBank/DDBJ whole genome shotgun (WGS) entry which is preliminary data.</text>
</comment>
<evidence type="ECO:0000256" key="1">
    <source>
        <dbReference type="SAM" id="MobiDB-lite"/>
    </source>
</evidence>
<organism evidence="2 3">
    <name type="scientific">Coemansia umbellata</name>
    <dbReference type="NCBI Taxonomy" id="1424467"/>
    <lineage>
        <taxon>Eukaryota</taxon>
        <taxon>Fungi</taxon>
        <taxon>Fungi incertae sedis</taxon>
        <taxon>Zoopagomycota</taxon>
        <taxon>Kickxellomycotina</taxon>
        <taxon>Kickxellomycetes</taxon>
        <taxon>Kickxellales</taxon>
        <taxon>Kickxellaceae</taxon>
        <taxon>Coemansia</taxon>
    </lineage>
</organism>
<feature type="region of interest" description="Disordered" evidence="1">
    <location>
        <begin position="1"/>
        <end position="32"/>
    </location>
</feature>
<sequence length="70" mass="8093">MAFSKFFSKSNKKTKMSRVAISSSANPTPRTSAEFTHGYNNPMEVFDRLQQTNTAWAQVMLMHTRRIENH</sequence>
<evidence type="ECO:0000313" key="3">
    <source>
        <dbReference type="Proteomes" id="UP001151295"/>
    </source>
</evidence>
<reference evidence="2" key="1">
    <citation type="submission" date="2022-07" db="EMBL/GenBank/DDBJ databases">
        <title>Phylogenomic reconstructions and comparative analyses of Kickxellomycotina fungi.</title>
        <authorList>
            <person name="Reynolds N.K."/>
            <person name="Stajich J.E."/>
            <person name="Barry K."/>
            <person name="Grigoriev I.V."/>
            <person name="Crous P."/>
            <person name="Smith M.E."/>
        </authorList>
    </citation>
    <scope>NUCLEOTIDE SEQUENCE</scope>
    <source>
        <strain evidence="2">BCRC 34882</strain>
    </source>
</reference>
<accession>A0ABQ8PGP2</accession>
<protein>
    <submittedName>
        <fullName evidence="2">Uncharacterized protein</fullName>
    </submittedName>
</protein>
<dbReference type="EMBL" id="JANBQD010000082">
    <property type="protein sequence ID" value="KAJ1988901.1"/>
    <property type="molecule type" value="Genomic_DNA"/>
</dbReference>